<dbReference type="RefSeq" id="WP_096748989.1">
    <property type="nucleotide sequence ID" value="NZ_CADEPO010000020.1"/>
</dbReference>
<sequence>MNGFDHARRHAATDANAQDADLWRWFSLLVDERRIRWCQAGGQWLVSVDHRHVATEESFDRAVREARLAAGREPRRRRAA</sequence>
<dbReference type="AlphaFoldDB" id="A0A2A7S4J0"/>
<dbReference type="Proteomes" id="UP000220629">
    <property type="component" value="Unassembled WGS sequence"/>
</dbReference>
<evidence type="ECO:0000313" key="1">
    <source>
        <dbReference type="EMBL" id="PEH38577.1"/>
    </source>
</evidence>
<protein>
    <submittedName>
        <fullName evidence="1">Uncharacterized protein</fullName>
    </submittedName>
</protein>
<reference evidence="2" key="1">
    <citation type="submission" date="2017-09" db="EMBL/GenBank/DDBJ databases">
        <title>FDA dAtabase for Regulatory Grade micrObial Sequences (FDA-ARGOS): Supporting development and validation of Infectious Disease Dx tests.</title>
        <authorList>
            <person name="Minogue T."/>
            <person name="Wolcott M."/>
            <person name="Wasieloski L."/>
            <person name="Aguilar W."/>
            <person name="Moore D."/>
            <person name="Tallon L."/>
            <person name="Sadzewicz L."/>
            <person name="Ott S."/>
            <person name="Zhao X."/>
            <person name="Nagaraj S."/>
            <person name="Vavikolanu K."/>
            <person name="Aluvathingal J."/>
            <person name="Nadendla S."/>
            <person name="Sichtig H."/>
        </authorList>
    </citation>
    <scope>NUCLEOTIDE SEQUENCE [LARGE SCALE GENOMIC DNA]</scope>
    <source>
        <strain evidence="2">FDAARGOS_390</strain>
    </source>
</reference>
<dbReference type="EMBL" id="PDDY01000004">
    <property type="protein sequence ID" value="PEH38577.1"/>
    <property type="molecule type" value="Genomic_DNA"/>
</dbReference>
<comment type="caution">
    <text evidence="1">The sequence shown here is derived from an EMBL/GenBank/DDBJ whole genome shotgun (WGS) entry which is preliminary data.</text>
</comment>
<name>A0A2A7S4J0_BURGA</name>
<evidence type="ECO:0000313" key="2">
    <source>
        <dbReference type="Proteomes" id="UP000220629"/>
    </source>
</evidence>
<accession>A0A2A7S4J0</accession>
<proteinExistence type="predicted"/>
<gene>
    <name evidence="1" type="ORF">CRM94_29840</name>
</gene>
<organism evidence="1 2">
    <name type="scientific">Burkholderia gladioli</name>
    <name type="common">Pseudomonas marginata</name>
    <name type="synonym">Phytomonas marginata</name>
    <dbReference type="NCBI Taxonomy" id="28095"/>
    <lineage>
        <taxon>Bacteria</taxon>
        <taxon>Pseudomonadati</taxon>
        <taxon>Pseudomonadota</taxon>
        <taxon>Betaproteobacteria</taxon>
        <taxon>Burkholderiales</taxon>
        <taxon>Burkholderiaceae</taxon>
        <taxon>Burkholderia</taxon>
    </lineage>
</organism>